<accession>A0A921IS45</accession>
<evidence type="ECO:0000313" key="1">
    <source>
        <dbReference type="EMBL" id="HJG31013.1"/>
    </source>
</evidence>
<dbReference type="EMBL" id="DYVF01000042">
    <property type="protein sequence ID" value="HJG31013.1"/>
    <property type="molecule type" value="Genomic_DNA"/>
</dbReference>
<organism evidence="1 2">
    <name type="scientific">Collinsella ihumii</name>
    <dbReference type="NCBI Taxonomy" id="1720204"/>
    <lineage>
        <taxon>Bacteria</taxon>
        <taxon>Bacillati</taxon>
        <taxon>Actinomycetota</taxon>
        <taxon>Coriobacteriia</taxon>
        <taxon>Coriobacteriales</taxon>
        <taxon>Coriobacteriaceae</taxon>
        <taxon>Collinsella</taxon>
    </lineage>
</organism>
<proteinExistence type="predicted"/>
<dbReference type="Pfam" id="PF08757">
    <property type="entry name" value="CotH"/>
    <property type="match status" value="1"/>
</dbReference>
<dbReference type="GO" id="GO:0016301">
    <property type="term" value="F:kinase activity"/>
    <property type="evidence" value="ECO:0007669"/>
    <property type="project" value="UniProtKB-KW"/>
</dbReference>
<dbReference type="AlphaFoldDB" id="A0A921IS45"/>
<comment type="caution">
    <text evidence="1">The sequence shown here is derived from an EMBL/GenBank/DDBJ whole genome shotgun (WGS) entry which is preliminary data.</text>
</comment>
<reference evidence="1" key="1">
    <citation type="journal article" date="2021" name="PeerJ">
        <title>Extensive microbial diversity within the chicken gut microbiome revealed by metagenomics and culture.</title>
        <authorList>
            <person name="Gilroy R."/>
            <person name="Ravi A."/>
            <person name="Getino M."/>
            <person name="Pursley I."/>
            <person name="Horton D.L."/>
            <person name="Alikhan N.F."/>
            <person name="Baker D."/>
            <person name="Gharbi K."/>
            <person name="Hall N."/>
            <person name="Watson M."/>
            <person name="Adriaenssens E.M."/>
            <person name="Foster-Nyarko E."/>
            <person name="Jarju S."/>
            <person name="Secka A."/>
            <person name="Antonio M."/>
            <person name="Oren A."/>
            <person name="Chaudhuri R.R."/>
            <person name="La Ragione R."/>
            <person name="Hildebrand F."/>
            <person name="Pallen M.J."/>
        </authorList>
    </citation>
    <scope>NUCLEOTIDE SEQUENCE</scope>
    <source>
        <strain evidence="1">ChiGjej2B2-7701</strain>
    </source>
</reference>
<sequence>MRTRIIVILSSFALIAVAVFAHFATWEIAERNEYENRVLQHKTSQQLSDLSADDQAAASSLNTDPATFATHLPIISIDTGGQKIPGGPMYDADGHRIADANNILVPEPAEDGSDRIKATLKSYNSQEHANRLSDKPELTSECLIRIRGNSSRSFDKHNFHVTLINNDGTDNNQPLLGMDESETWVLHGPAVDKTLMRNYIAYNTAGQYMSEYVPNVRFLELYINNEYQGVYLAVQTIKMEEGRVEINESDENQAETSYIVALDEAVASNTTISDFLLYTRRSINYLDIVYPTEANLTEAQRQYIEQDVSDWEKALYSYDYDTAQYGYWTTLDVQSFVDLYILNEFVINDDFGAYSTYLYKDIRGLVTLGPIWDYDNTFNNYHDETPPDEFYLVERPWYYMLFKDEEFCELVIDRYRNLRQGVLSDESLLTMIDEVKEYLGPAIQREANRWGAIESPEDTALKPDSRNPKNHDEAIASMKSFITQRGAWLDRYIENLRQYSHESAVKKFNH</sequence>
<protein>
    <submittedName>
        <fullName evidence="1">CotH kinase family protein</fullName>
    </submittedName>
</protein>
<evidence type="ECO:0000313" key="2">
    <source>
        <dbReference type="Proteomes" id="UP000746751"/>
    </source>
</evidence>
<reference evidence="1" key="2">
    <citation type="submission" date="2021-09" db="EMBL/GenBank/DDBJ databases">
        <authorList>
            <person name="Gilroy R."/>
        </authorList>
    </citation>
    <scope>NUCLEOTIDE SEQUENCE</scope>
    <source>
        <strain evidence="1">ChiGjej2B2-7701</strain>
    </source>
</reference>
<dbReference type="InterPro" id="IPR014867">
    <property type="entry name" value="Spore_coat_CotH_CotH2/3/7"/>
</dbReference>
<name>A0A921IS45_9ACTN</name>
<gene>
    <name evidence="1" type="ORF">K8U80_06415</name>
</gene>
<keyword evidence="1" id="KW-0418">Kinase</keyword>
<dbReference type="Proteomes" id="UP000746751">
    <property type="component" value="Unassembled WGS sequence"/>
</dbReference>
<keyword evidence="1" id="KW-0808">Transferase</keyword>